<dbReference type="AlphaFoldDB" id="A0A4Y3TSK2"/>
<evidence type="ECO:0000313" key="8">
    <source>
        <dbReference type="Proteomes" id="UP000317730"/>
    </source>
</evidence>
<keyword evidence="3 5" id="KW-1133">Transmembrane helix</keyword>
<evidence type="ECO:0000256" key="3">
    <source>
        <dbReference type="ARBA" id="ARBA00022989"/>
    </source>
</evidence>
<evidence type="ECO:0000256" key="4">
    <source>
        <dbReference type="ARBA" id="ARBA00023136"/>
    </source>
</evidence>
<dbReference type="Gene3D" id="1.20.1250.20">
    <property type="entry name" value="MFS general substrate transporter like domains"/>
    <property type="match status" value="2"/>
</dbReference>
<feature type="transmembrane region" description="Helical" evidence="5">
    <location>
        <begin position="231"/>
        <end position="253"/>
    </location>
</feature>
<dbReference type="Proteomes" id="UP000317730">
    <property type="component" value="Unassembled WGS sequence"/>
</dbReference>
<dbReference type="SUPFAM" id="SSF103473">
    <property type="entry name" value="MFS general substrate transporter"/>
    <property type="match status" value="1"/>
</dbReference>
<dbReference type="PANTHER" id="PTHR11662:SF285">
    <property type="entry name" value="HEXURONATE TRANSPORTER"/>
    <property type="match status" value="1"/>
</dbReference>
<dbReference type="PANTHER" id="PTHR11662">
    <property type="entry name" value="SOLUTE CARRIER FAMILY 17"/>
    <property type="match status" value="1"/>
</dbReference>
<feature type="transmembrane region" description="Helical" evidence="5">
    <location>
        <begin position="54"/>
        <end position="73"/>
    </location>
</feature>
<feature type="transmembrane region" description="Helical" evidence="5">
    <location>
        <begin position="273"/>
        <end position="293"/>
    </location>
</feature>
<dbReference type="InterPro" id="IPR011701">
    <property type="entry name" value="MFS"/>
</dbReference>
<gene>
    <name evidence="7" type="ORF">APE01nite_11730</name>
</gene>
<organism evidence="7 8">
    <name type="scientific">Acetobacter peroxydans</name>
    <dbReference type="NCBI Taxonomy" id="104098"/>
    <lineage>
        <taxon>Bacteria</taxon>
        <taxon>Pseudomonadati</taxon>
        <taxon>Pseudomonadota</taxon>
        <taxon>Alphaproteobacteria</taxon>
        <taxon>Acetobacterales</taxon>
        <taxon>Acetobacteraceae</taxon>
        <taxon>Acetobacter</taxon>
    </lineage>
</organism>
<evidence type="ECO:0000259" key="6">
    <source>
        <dbReference type="PROSITE" id="PS50850"/>
    </source>
</evidence>
<accession>A0A4Y3TSK2</accession>
<dbReference type="RefSeq" id="WP_141375579.1">
    <property type="nucleotide sequence ID" value="NZ_BAPL01000001.1"/>
</dbReference>
<dbReference type="GO" id="GO:0016020">
    <property type="term" value="C:membrane"/>
    <property type="evidence" value="ECO:0007669"/>
    <property type="project" value="UniProtKB-SubCell"/>
</dbReference>
<reference evidence="7 8" key="1">
    <citation type="submission" date="2019-06" db="EMBL/GenBank/DDBJ databases">
        <title>Whole genome shotgun sequence of Acetobacter peroxydans NBRC 13755.</title>
        <authorList>
            <person name="Hosoyama A."/>
            <person name="Uohara A."/>
            <person name="Ohji S."/>
            <person name="Ichikawa N."/>
        </authorList>
    </citation>
    <scope>NUCLEOTIDE SEQUENCE [LARGE SCALE GENOMIC DNA]</scope>
    <source>
        <strain evidence="7 8">NBRC 13755</strain>
    </source>
</reference>
<name>A0A4Y3TSK2_9PROT</name>
<dbReference type="OrthoDB" id="9794076at2"/>
<feature type="transmembrane region" description="Helical" evidence="5">
    <location>
        <begin position="364"/>
        <end position="382"/>
    </location>
</feature>
<keyword evidence="2 5" id="KW-0812">Transmembrane</keyword>
<evidence type="ECO:0000256" key="1">
    <source>
        <dbReference type="ARBA" id="ARBA00004141"/>
    </source>
</evidence>
<feature type="domain" description="Major facilitator superfamily (MFS) profile" evidence="6">
    <location>
        <begin position="15"/>
        <end position="414"/>
    </location>
</feature>
<comment type="subcellular location">
    <subcellularLocation>
        <location evidence="1">Membrane</location>
        <topology evidence="1">Multi-pass membrane protein</topology>
    </subcellularLocation>
</comment>
<protein>
    <submittedName>
        <fullName evidence="7">MFS transporter</fullName>
    </submittedName>
</protein>
<dbReference type="Pfam" id="PF07690">
    <property type="entry name" value="MFS_1"/>
    <property type="match status" value="1"/>
</dbReference>
<comment type="caution">
    <text evidence="7">The sequence shown here is derived from an EMBL/GenBank/DDBJ whole genome shotgun (WGS) entry which is preliminary data.</text>
</comment>
<feature type="transmembrane region" description="Helical" evidence="5">
    <location>
        <begin position="388"/>
        <end position="409"/>
    </location>
</feature>
<keyword evidence="4 5" id="KW-0472">Membrane</keyword>
<dbReference type="InterPro" id="IPR036259">
    <property type="entry name" value="MFS_trans_sf"/>
</dbReference>
<dbReference type="GO" id="GO:0015134">
    <property type="term" value="F:hexuronate transmembrane transporter activity"/>
    <property type="evidence" value="ECO:0007669"/>
    <property type="project" value="TreeGrafter"/>
</dbReference>
<evidence type="ECO:0000256" key="5">
    <source>
        <dbReference type="SAM" id="Phobius"/>
    </source>
</evidence>
<proteinExistence type="predicted"/>
<keyword evidence="8" id="KW-1185">Reference proteome</keyword>
<dbReference type="PROSITE" id="PS50850">
    <property type="entry name" value="MFS"/>
    <property type="match status" value="1"/>
</dbReference>
<dbReference type="EMBL" id="BJMV01000005">
    <property type="protein sequence ID" value="GEB85376.1"/>
    <property type="molecule type" value="Genomic_DNA"/>
</dbReference>
<dbReference type="InterPro" id="IPR050382">
    <property type="entry name" value="MFS_Na/Anion_cotransporter"/>
</dbReference>
<feature type="transmembrane region" description="Helical" evidence="5">
    <location>
        <begin position="80"/>
        <end position="99"/>
    </location>
</feature>
<evidence type="ECO:0000313" key="7">
    <source>
        <dbReference type="EMBL" id="GEB85376.1"/>
    </source>
</evidence>
<feature type="transmembrane region" description="Helical" evidence="5">
    <location>
        <begin position="164"/>
        <end position="186"/>
    </location>
</feature>
<feature type="transmembrane region" description="Helical" evidence="5">
    <location>
        <begin position="328"/>
        <end position="352"/>
    </location>
</feature>
<evidence type="ECO:0000256" key="2">
    <source>
        <dbReference type="ARBA" id="ARBA00022692"/>
    </source>
</evidence>
<sequence length="455" mass="48454">MSHAPRKERAFSWGAMLLLCLIIVVSTADRQIIALIKPVLDQTFGWSVRDYARISFWTQVASACSLLISGWLVDRLGSRRVLGAALAGWSLMTVLHAVVTSVRAFVLVRATLGALEGAGMPSLMKLIATRVPRAERARVIGLVNAVPNGAAVVTPVLAGLLLPWIGWKALVVALGVVGLLLAGFWWRDQTGPWGAVPSGVQDEQSQPVSVESTGKVLGTTGGFMQAGVRRFVAVFALCKVLSDATWWVLLYWLPDILHTHLGLSLRGVGVASGGVYLGAGLGAFAGGLLPNLFQTILRSREHARRLVMGGAALCVVPMLFVYDSHTVFVSMGVFALALMAHQVFATNLFALMTEWAPGFLVGRIMGIGAFCGNLGGAGLLWLTGRVPIPFVLGLCSLSYLVAWGLLWIWASPDWLERVLGAPGQGGGTQTGLSRQEWNAARAPVDGMVPAVVHGH</sequence>
<dbReference type="InterPro" id="IPR020846">
    <property type="entry name" value="MFS_dom"/>
</dbReference>